<gene>
    <name evidence="2" type="ORF">SeMB42_g00208</name>
</gene>
<dbReference type="AlphaFoldDB" id="A0A507DSW3"/>
<name>A0A507DSW3_9FUNG</name>
<organism evidence="2 3">
    <name type="scientific">Synchytrium endobioticum</name>
    <dbReference type="NCBI Taxonomy" id="286115"/>
    <lineage>
        <taxon>Eukaryota</taxon>
        <taxon>Fungi</taxon>
        <taxon>Fungi incertae sedis</taxon>
        <taxon>Chytridiomycota</taxon>
        <taxon>Chytridiomycota incertae sedis</taxon>
        <taxon>Chytridiomycetes</taxon>
        <taxon>Synchytriales</taxon>
        <taxon>Synchytriaceae</taxon>
        <taxon>Synchytrium</taxon>
    </lineage>
</organism>
<dbReference type="Gene3D" id="3.30.70.1170">
    <property type="entry name" value="Sun protein, domain 3"/>
    <property type="match status" value="1"/>
</dbReference>
<dbReference type="VEuPathDB" id="FungiDB:SeMB42_g00208"/>
<dbReference type="EMBL" id="QEAN01000004">
    <property type="protein sequence ID" value="TPX54551.1"/>
    <property type="molecule type" value="Genomic_DNA"/>
</dbReference>
<dbReference type="Pfam" id="PF21148">
    <property type="entry name" value="NSUN5_fdxn-like"/>
    <property type="match status" value="1"/>
</dbReference>
<evidence type="ECO:0000259" key="1">
    <source>
        <dbReference type="Pfam" id="PF21148"/>
    </source>
</evidence>
<evidence type="ECO:0000313" key="3">
    <source>
        <dbReference type="Proteomes" id="UP000317494"/>
    </source>
</evidence>
<keyword evidence="3" id="KW-1185">Reference proteome</keyword>
<feature type="domain" description="NOL1/NOP2/NSUN 5/7 ferredoxin-like" evidence="1">
    <location>
        <begin position="76"/>
        <end position="133"/>
    </location>
</feature>
<dbReference type="STRING" id="286115.A0A507DSW3"/>
<accession>A0A507DSW3</accession>
<dbReference type="Proteomes" id="UP000317494">
    <property type="component" value="Unassembled WGS sequence"/>
</dbReference>
<protein>
    <recommendedName>
        <fullName evidence="1">NOL1/NOP2/NSUN 5/7 ferredoxin-like domain-containing protein</fullName>
    </recommendedName>
</protein>
<proteinExistence type="predicted"/>
<dbReference type="InterPro" id="IPR049561">
    <property type="entry name" value="NSUN5_7_fdxn-like"/>
</dbReference>
<reference evidence="2 3" key="1">
    <citation type="journal article" date="2019" name="Sci. Rep.">
        <title>Comparative genomics of chytrid fungi reveal insights into the obligate biotrophic and pathogenic lifestyle of Synchytrium endobioticum.</title>
        <authorList>
            <person name="van de Vossenberg B.T.L.H."/>
            <person name="Warris S."/>
            <person name="Nguyen H.D.T."/>
            <person name="van Gent-Pelzer M.P.E."/>
            <person name="Joly D.L."/>
            <person name="van de Geest H.C."/>
            <person name="Bonants P.J.M."/>
            <person name="Smith D.S."/>
            <person name="Levesque C.A."/>
            <person name="van der Lee T.A.J."/>
        </authorList>
    </citation>
    <scope>NUCLEOTIDE SEQUENCE [LARGE SCALE GENOMIC DNA]</scope>
    <source>
        <strain evidence="2 3">MB42</strain>
    </source>
</reference>
<evidence type="ECO:0000313" key="2">
    <source>
        <dbReference type="EMBL" id="TPX54551.1"/>
    </source>
</evidence>
<comment type="caution">
    <text evidence="2">The sequence shown here is derived from an EMBL/GenBank/DDBJ whole genome shotgun (WGS) entry which is preliminary data.</text>
</comment>
<sequence length="151" mass="16990">MLEEFVDIGLVQWEYKINFDIHLEEGLHSARLRIEKTAVGETVRDQGEALLPFEIRIRESVPRYDSGAHASELIGMPKYVRANLLKATSSEVSDMLRNAGFHVDLSQPSSLHETQAILIDPNFDDLLVVPASIFNDINSHDIMTSTLCPTR</sequence>